<protein>
    <submittedName>
        <fullName evidence="2">Uncharacterized protein</fullName>
    </submittedName>
</protein>
<feature type="non-terminal residue" evidence="2">
    <location>
        <position position="70"/>
    </location>
</feature>
<feature type="non-terminal residue" evidence="2">
    <location>
        <position position="1"/>
    </location>
</feature>
<accession>A0A6J4MDS1</accession>
<dbReference type="AlphaFoldDB" id="A0A6J4MDS1"/>
<reference evidence="2" key="1">
    <citation type="submission" date="2020-02" db="EMBL/GenBank/DDBJ databases">
        <authorList>
            <person name="Meier V. D."/>
        </authorList>
    </citation>
    <scope>NUCLEOTIDE SEQUENCE</scope>
    <source>
        <strain evidence="2">AVDCRST_MAG68</strain>
    </source>
</reference>
<dbReference type="EMBL" id="CADCTW010000188">
    <property type="protein sequence ID" value="CAA9356557.1"/>
    <property type="molecule type" value="Genomic_DNA"/>
</dbReference>
<organism evidence="2">
    <name type="scientific">uncultured Gemmatimonadota bacterium</name>
    <dbReference type="NCBI Taxonomy" id="203437"/>
    <lineage>
        <taxon>Bacteria</taxon>
        <taxon>Pseudomonadati</taxon>
        <taxon>Gemmatimonadota</taxon>
        <taxon>environmental samples</taxon>
    </lineage>
</organism>
<gene>
    <name evidence="2" type="ORF">AVDCRST_MAG68-4059</name>
</gene>
<proteinExistence type="predicted"/>
<evidence type="ECO:0000256" key="1">
    <source>
        <dbReference type="SAM" id="MobiDB-lite"/>
    </source>
</evidence>
<feature type="region of interest" description="Disordered" evidence="1">
    <location>
        <begin position="1"/>
        <end position="70"/>
    </location>
</feature>
<sequence length="70" mass="7505">CSSGSRGKQSAKRTSRWSSGEFIRSGWTTAQPGQRRNHAFAGRTAVSHGGTETQRKEAGRDSSACPPRAN</sequence>
<evidence type="ECO:0000313" key="2">
    <source>
        <dbReference type="EMBL" id="CAA9356557.1"/>
    </source>
</evidence>
<name>A0A6J4MDS1_9BACT</name>